<feature type="domain" description="Thioredoxin" evidence="6">
    <location>
        <begin position="39"/>
        <end position="191"/>
    </location>
</feature>
<dbReference type="OrthoDB" id="9799347at2"/>
<evidence type="ECO:0000313" key="7">
    <source>
        <dbReference type="EMBL" id="MUH71324.1"/>
    </source>
</evidence>
<dbReference type="Proteomes" id="UP000439994">
    <property type="component" value="Unassembled WGS sequence"/>
</dbReference>
<dbReference type="PROSITE" id="PS51352">
    <property type="entry name" value="THIOREDOXIN_2"/>
    <property type="match status" value="1"/>
</dbReference>
<dbReference type="Pfam" id="PF08534">
    <property type="entry name" value="Redoxin"/>
    <property type="match status" value="1"/>
</dbReference>
<comment type="caution">
    <text evidence="7">The sequence shown here is derived from an EMBL/GenBank/DDBJ whole genome shotgun (WGS) entry which is preliminary data.</text>
</comment>
<dbReference type="InterPro" id="IPR013766">
    <property type="entry name" value="Thioredoxin_domain"/>
</dbReference>
<organism evidence="7 8">
    <name type="scientific">Psychrosphaera haliotis</name>
    <dbReference type="NCBI Taxonomy" id="555083"/>
    <lineage>
        <taxon>Bacteria</taxon>
        <taxon>Pseudomonadati</taxon>
        <taxon>Pseudomonadota</taxon>
        <taxon>Gammaproteobacteria</taxon>
        <taxon>Alteromonadales</taxon>
        <taxon>Pseudoalteromonadaceae</taxon>
        <taxon>Psychrosphaera</taxon>
    </lineage>
</organism>
<dbReference type="NCBIfam" id="TIGR00385">
    <property type="entry name" value="dsbE"/>
    <property type="match status" value="1"/>
</dbReference>
<keyword evidence="5" id="KW-0676">Redox-active center</keyword>
<evidence type="ECO:0000313" key="8">
    <source>
        <dbReference type="Proteomes" id="UP000439994"/>
    </source>
</evidence>
<dbReference type="PANTHER" id="PTHR42852:SF6">
    <property type="entry name" value="THIOL:DISULFIDE INTERCHANGE PROTEIN DSBE"/>
    <property type="match status" value="1"/>
</dbReference>
<evidence type="ECO:0000256" key="1">
    <source>
        <dbReference type="ARBA" id="ARBA00004383"/>
    </source>
</evidence>
<dbReference type="InterPro" id="IPR013740">
    <property type="entry name" value="Redoxin"/>
</dbReference>
<dbReference type="AlphaFoldDB" id="A0A6N8F584"/>
<proteinExistence type="inferred from homology"/>
<sequence>MSANKSSKRLAFLPLAIFAVLCVFLLKGLFSNPNERESALINKPVPEFSLPDLYNESQIHNKQTLIGKPVILNVWGTWCTTCKYELPYLTKLRNEYGVKIVGVYYDQNHAPAFGEFADVKEIRVDVRNMLGQLGNPYEYNILDLDRTLSLNLGISGAPESFVVDASGVIRFHHMGDINERIWRDKIAPIWNEVSQ</sequence>
<protein>
    <submittedName>
        <fullName evidence="7">DsbE family thiol:disulfide interchange protein</fullName>
    </submittedName>
</protein>
<dbReference type="RefSeq" id="WP_155693954.1">
    <property type="nucleotide sequence ID" value="NZ_WOCD01000001.1"/>
</dbReference>
<evidence type="ECO:0000256" key="5">
    <source>
        <dbReference type="ARBA" id="ARBA00023284"/>
    </source>
</evidence>
<keyword evidence="8" id="KW-1185">Reference proteome</keyword>
<name>A0A6N8F584_9GAMM</name>
<evidence type="ECO:0000256" key="3">
    <source>
        <dbReference type="ARBA" id="ARBA00022748"/>
    </source>
</evidence>
<dbReference type="GO" id="GO:0017004">
    <property type="term" value="P:cytochrome complex assembly"/>
    <property type="evidence" value="ECO:0007669"/>
    <property type="project" value="UniProtKB-KW"/>
</dbReference>
<comment type="subcellular location">
    <subcellularLocation>
        <location evidence="1">Cell inner membrane</location>
        <topology evidence="1">Single-pass membrane protein</topology>
        <orientation evidence="1">Periplasmic side</orientation>
    </subcellularLocation>
</comment>
<evidence type="ECO:0000256" key="2">
    <source>
        <dbReference type="ARBA" id="ARBA00007758"/>
    </source>
</evidence>
<accession>A0A6N8F584</accession>
<keyword evidence="3" id="KW-0201">Cytochrome c-type biogenesis</keyword>
<dbReference type="PANTHER" id="PTHR42852">
    <property type="entry name" value="THIOL:DISULFIDE INTERCHANGE PROTEIN DSBE"/>
    <property type="match status" value="1"/>
</dbReference>
<dbReference type="PROSITE" id="PS00194">
    <property type="entry name" value="THIOREDOXIN_1"/>
    <property type="match status" value="1"/>
</dbReference>
<dbReference type="InterPro" id="IPR004799">
    <property type="entry name" value="Periplasmic_diS_OxRdtase_DsbE"/>
</dbReference>
<keyword evidence="4" id="KW-1015">Disulfide bond</keyword>
<gene>
    <name evidence="7" type="ORF">GNP35_01730</name>
</gene>
<dbReference type="InterPro" id="IPR050553">
    <property type="entry name" value="Thioredoxin_ResA/DsbE_sf"/>
</dbReference>
<dbReference type="SUPFAM" id="SSF52833">
    <property type="entry name" value="Thioredoxin-like"/>
    <property type="match status" value="1"/>
</dbReference>
<dbReference type="InterPro" id="IPR017937">
    <property type="entry name" value="Thioredoxin_CS"/>
</dbReference>
<dbReference type="GO" id="GO:0015036">
    <property type="term" value="F:disulfide oxidoreductase activity"/>
    <property type="evidence" value="ECO:0007669"/>
    <property type="project" value="InterPro"/>
</dbReference>
<dbReference type="EMBL" id="WOCD01000001">
    <property type="protein sequence ID" value="MUH71324.1"/>
    <property type="molecule type" value="Genomic_DNA"/>
</dbReference>
<dbReference type="GO" id="GO:0005886">
    <property type="term" value="C:plasma membrane"/>
    <property type="evidence" value="ECO:0007669"/>
    <property type="project" value="UniProtKB-SubCell"/>
</dbReference>
<reference evidence="7 8" key="1">
    <citation type="submission" date="2019-11" db="EMBL/GenBank/DDBJ databases">
        <title>P. haliotis isolates from Z. marina roots.</title>
        <authorList>
            <person name="Cohen M."/>
            <person name="Jospin G."/>
            <person name="Eisen J.A."/>
            <person name="Coil D.A."/>
        </authorList>
    </citation>
    <scope>NUCLEOTIDE SEQUENCE [LARGE SCALE GENOMIC DNA]</scope>
    <source>
        <strain evidence="7 8">UCD-MCMsp1aY</strain>
    </source>
</reference>
<evidence type="ECO:0000256" key="4">
    <source>
        <dbReference type="ARBA" id="ARBA00023157"/>
    </source>
</evidence>
<dbReference type="Gene3D" id="3.40.30.10">
    <property type="entry name" value="Glutaredoxin"/>
    <property type="match status" value="1"/>
</dbReference>
<evidence type="ECO:0000259" key="6">
    <source>
        <dbReference type="PROSITE" id="PS51352"/>
    </source>
</evidence>
<dbReference type="GO" id="GO:0030288">
    <property type="term" value="C:outer membrane-bounded periplasmic space"/>
    <property type="evidence" value="ECO:0007669"/>
    <property type="project" value="InterPro"/>
</dbReference>
<comment type="similarity">
    <text evidence="2">Belongs to the thioredoxin family. DsbE subfamily.</text>
</comment>
<dbReference type="InterPro" id="IPR036249">
    <property type="entry name" value="Thioredoxin-like_sf"/>
</dbReference>